<dbReference type="RefSeq" id="WP_380931322.1">
    <property type="nucleotide sequence ID" value="NZ_JBHUGS010000005.1"/>
</dbReference>
<evidence type="ECO:0000259" key="1">
    <source>
        <dbReference type="Pfam" id="PF20057"/>
    </source>
</evidence>
<dbReference type="Pfam" id="PF20057">
    <property type="entry name" value="DUF6456"/>
    <property type="match status" value="1"/>
</dbReference>
<name>A0ABW4U2T6_9SPHN</name>
<feature type="domain" description="DUF6456" evidence="1">
    <location>
        <begin position="88"/>
        <end position="216"/>
    </location>
</feature>
<comment type="caution">
    <text evidence="2">The sequence shown here is derived from an EMBL/GenBank/DDBJ whole genome shotgun (WGS) entry which is preliminary data.</text>
</comment>
<reference evidence="3" key="1">
    <citation type="journal article" date="2019" name="Int. J. Syst. Evol. Microbiol.">
        <title>The Global Catalogue of Microorganisms (GCM) 10K type strain sequencing project: providing services to taxonomists for standard genome sequencing and annotation.</title>
        <authorList>
            <consortium name="The Broad Institute Genomics Platform"/>
            <consortium name="The Broad Institute Genome Sequencing Center for Infectious Disease"/>
            <person name="Wu L."/>
            <person name="Ma J."/>
        </authorList>
    </citation>
    <scope>NUCLEOTIDE SEQUENCE [LARGE SCALE GENOMIC DNA]</scope>
    <source>
        <strain evidence="3">CGMCC 1.12702</strain>
    </source>
</reference>
<dbReference type="Proteomes" id="UP001597400">
    <property type="component" value="Unassembled WGS sequence"/>
</dbReference>
<accession>A0ABW4U2T6</accession>
<organism evidence="2 3">
    <name type="scientific">Sphingomonas arantia</name>
    <dbReference type="NCBI Taxonomy" id="1460676"/>
    <lineage>
        <taxon>Bacteria</taxon>
        <taxon>Pseudomonadati</taxon>
        <taxon>Pseudomonadota</taxon>
        <taxon>Alphaproteobacteria</taxon>
        <taxon>Sphingomonadales</taxon>
        <taxon>Sphingomonadaceae</taxon>
        <taxon>Sphingomonas</taxon>
    </lineage>
</organism>
<sequence length="218" mass="22691">MGVILDRRGQAVMAALAALAAGRRLSDTPVALVEVLVRADLAQMTEGGLVATEAGRGWSVRDATPEGANRMLVERNLAAVEGAGRRVTVNLGESPLGWLRARGHVTARQYDASERVRADWETAQLAPRVTMRWDPAATPGGGGAGGAIDPSGAQLSAKRRFEAAVAAAGPGLSDVLWRVACAGEGLEAAERALGWPKRSGKLVLGLALDRLADHYGLG</sequence>
<evidence type="ECO:0000313" key="2">
    <source>
        <dbReference type="EMBL" id="MFD1952272.1"/>
    </source>
</evidence>
<keyword evidence="3" id="KW-1185">Reference proteome</keyword>
<proteinExistence type="predicted"/>
<protein>
    <submittedName>
        <fullName evidence="2">DUF6456 domain-containing protein</fullName>
    </submittedName>
</protein>
<evidence type="ECO:0000313" key="3">
    <source>
        <dbReference type="Proteomes" id="UP001597400"/>
    </source>
</evidence>
<dbReference type="EMBL" id="JBHUGS010000005">
    <property type="protein sequence ID" value="MFD1952272.1"/>
    <property type="molecule type" value="Genomic_DNA"/>
</dbReference>
<gene>
    <name evidence="2" type="ORF">ACFSGX_15970</name>
</gene>
<dbReference type="InterPro" id="IPR045599">
    <property type="entry name" value="DUF6456"/>
</dbReference>